<comment type="catalytic activity">
    <reaction evidence="3">
        <text>L-threonyl-[protein] + ATP = O-phospho-L-threonyl-[protein] + ADP + H(+)</text>
        <dbReference type="Rhea" id="RHEA:46608"/>
        <dbReference type="Rhea" id="RHEA-COMP:11060"/>
        <dbReference type="Rhea" id="RHEA-COMP:11605"/>
        <dbReference type="ChEBI" id="CHEBI:15378"/>
        <dbReference type="ChEBI" id="CHEBI:30013"/>
        <dbReference type="ChEBI" id="CHEBI:30616"/>
        <dbReference type="ChEBI" id="CHEBI:61977"/>
        <dbReference type="ChEBI" id="CHEBI:456216"/>
        <dbReference type="EC" id="2.7.11.1"/>
    </reaction>
</comment>
<dbReference type="GO" id="GO:0006623">
    <property type="term" value="P:protein targeting to vacuole"/>
    <property type="evidence" value="ECO:0007669"/>
    <property type="project" value="TreeGrafter"/>
</dbReference>
<dbReference type="GO" id="GO:0071561">
    <property type="term" value="C:nucleus-vacuole junction"/>
    <property type="evidence" value="ECO:0007669"/>
    <property type="project" value="TreeGrafter"/>
</dbReference>
<dbReference type="PROSITE" id="PS50011">
    <property type="entry name" value="PROTEIN_KINASE_DOM"/>
    <property type="match status" value="1"/>
</dbReference>
<proteinExistence type="predicted"/>
<dbReference type="PANTHER" id="PTHR17583">
    <property type="entry name" value="PHOSPHOINOSITIDE 3-KINASE REGULATORY SUBUNIT 4"/>
    <property type="match status" value="1"/>
</dbReference>
<accession>A0A8J5R668</accession>
<evidence type="ECO:0000259" key="7">
    <source>
        <dbReference type="PROSITE" id="PS50011"/>
    </source>
</evidence>
<name>A0A8J5R668_9ASCO</name>
<dbReference type="GO" id="GO:0045324">
    <property type="term" value="P:late endosome to vacuole transport"/>
    <property type="evidence" value="ECO:0007669"/>
    <property type="project" value="InterPro"/>
</dbReference>
<dbReference type="RefSeq" id="XP_049265852.1">
    <property type="nucleotide sequence ID" value="XM_049410542.1"/>
</dbReference>
<dbReference type="InterPro" id="IPR000719">
    <property type="entry name" value="Prot_kinase_dom"/>
</dbReference>
<dbReference type="PANTHER" id="PTHR17583:SF0">
    <property type="entry name" value="PHOSPHOINOSITIDE 3-KINASE REGULATORY SUBUNIT 4"/>
    <property type="match status" value="1"/>
</dbReference>
<dbReference type="SMART" id="SM00220">
    <property type="entry name" value="S_TKc"/>
    <property type="match status" value="1"/>
</dbReference>
<feature type="domain" description="Protein kinase" evidence="7">
    <location>
        <begin position="27"/>
        <end position="319"/>
    </location>
</feature>
<comment type="catalytic activity">
    <reaction evidence="4">
        <text>L-seryl-[protein] + ATP = O-phospho-L-seryl-[protein] + ADP + H(+)</text>
        <dbReference type="Rhea" id="RHEA:17989"/>
        <dbReference type="Rhea" id="RHEA-COMP:9863"/>
        <dbReference type="Rhea" id="RHEA-COMP:11604"/>
        <dbReference type="ChEBI" id="CHEBI:15378"/>
        <dbReference type="ChEBI" id="CHEBI:29999"/>
        <dbReference type="ChEBI" id="CHEBI:30616"/>
        <dbReference type="ChEBI" id="CHEBI:83421"/>
        <dbReference type="ChEBI" id="CHEBI:456216"/>
        <dbReference type="EC" id="2.7.11.1"/>
    </reaction>
</comment>
<protein>
    <recommendedName>
        <fullName evidence="1">non-specific serine/threonine protein kinase</fullName>
        <ecNumber evidence="1">2.7.11.1</ecNumber>
    </recommendedName>
</protein>
<dbReference type="GO" id="GO:0005524">
    <property type="term" value="F:ATP binding"/>
    <property type="evidence" value="ECO:0007669"/>
    <property type="project" value="InterPro"/>
</dbReference>
<keyword evidence="9" id="KW-1185">Reference proteome</keyword>
<gene>
    <name evidence="8" type="ORF">J8A68_000826</name>
</gene>
<dbReference type="PROSITE" id="PS00109">
    <property type="entry name" value="PROTEIN_KINASE_TYR"/>
    <property type="match status" value="1"/>
</dbReference>
<sequence length="1561" mass="178142">MGARLSLLAPSAPTVAVSSYVDALNNYHYLELINNSRFLKTIKAIDKTNGNLVIIKLLIKPSVTTTSNYNIQLQEIIELLVKQSSILYPFKNTLPWHKLIETDRAGYLIRQMIKTNLYDRLSLRPFLEPIEKLFIVFQIIKLISELHSLDIHHGDLRLENILVTSWNWILLSDFANLIKPTYIPEDNPSQFSFYFDSSARRVCYIAPERFYNSQDHPTYVSNFNDDGSFKLKKNTITDSMDLFSMGCVIAELYADGEPTFTLSQLFKFIKEDYKPDFSGFQDKYIVEIIEKCLRINPDDRISARELLEEYKGKCFPEFFYTFLYEFMESLNNCENFVQNDDNLTISDLKINYIYDSFESISRELKFEYKFNDTKSSDEFSIPLKLNLPTMPHNYTIKPRMFKNDSSSEASLLILNAVIALSKTLKQVNSKIKACELILVLSERINDQCKLDRSLPYLCSFLDEFIEATTFHHSNNQGSTAHNISPKVVCFALYSITSLLSTCSYITPINASLFPEYLLPKIYNLLIAKIDKDSQRMINCAIATCLPHLANVSKKFLIMSKSFKNQPSKDISIYQSYYPNNTNNNLISDEILKSYTSTTITKDQLDLKFKDITLVLLTDKDSSVRISLLQNILPLCQFFGVEKTNDIILPHLISYLNDSDPGLRMAFLSSVLKMGPFIGALSFEQYILPLLIQSLGDGEQLVVLKVLEIFNTFVADRLINPRTEFNALEIYKELLVNSINLILHPNEWIRQSVLLLIININQNLTDADRYCFLYPLIKGFLSYDISIIDWGNLYPCLTKPLSKPIYDLTITWCLNATGKSLFWQSKKSTNYVVNELAGSSSKKRLVSFSKNMGKSVYLPRLNTEVSFSNNSDKKTSKSTVPLSPEDKQWLIKLKSLGLDDRSLWKVFIMRDYIYHISKSTTTQTSQKSAQETKNQFENGISVRPRNIFFDIIYKSEPIVQPSVGIKNETVLPALEKDSVSITNKTRRGSGSLVLPTIGRVTASVQTVEANVFGEMDVHPSTSNNNNTNTKSRGKDSRGKEYRGDLHTRHGVFSVNNSKIVTTHIKHTYKGQNPYILKYLNGLNLYPNLSDFTEFGNIIYPKPTPKEIFKPKATLVAHVRCNDQSDEIDGITCLEICPTSEFFITGSELGILKIWDSYKMEKVITVKSSSLTMDLKSKITNIVFLPNRFVIVVSTIDGNIRVLRIDVMRNKTKRISRYMKLQLIRDYNLNDGSYVMSSQVVINDRDNLLICVDSQSRIQSFNLVTMERLEQLQNPLRYGIVNSFIMDTKNNTWLLIGTDRGILCLWDLRFKLLIKSWKVIVEINDTKSEVSSIKSLQILPSKLWNSSETTNKETSGLSFAMMCGGECSSSVSIWEIPSFECKAILRSDVTRSYYEKYQLIEIPSTHKRTPSSSSPIEDLKREIEILLDGPTPFDKKCLTSIKSIITNQPSLLSSTSDNRITLWNLNSITDSSSIDTTQISKFNKRTIGNQIMIDEVLEPKPESSLHAFKQHSSSFQEIMREGDMLGGGVTKSHQDVITGLGLLYEPFEMIVSVDRNGLINLYK</sequence>
<dbReference type="Pfam" id="PF22956">
    <property type="entry name" value="VPS15-like_hel"/>
    <property type="match status" value="1"/>
</dbReference>
<dbReference type="EMBL" id="JAGSYN010000048">
    <property type="protein sequence ID" value="KAG7665620.1"/>
    <property type="molecule type" value="Genomic_DNA"/>
</dbReference>
<comment type="caution">
    <text evidence="8">The sequence shown here is derived from an EMBL/GenBank/DDBJ whole genome shotgun (WGS) entry which is preliminary data.</text>
</comment>
<dbReference type="GO" id="GO:0016236">
    <property type="term" value="P:macroautophagy"/>
    <property type="evidence" value="ECO:0007669"/>
    <property type="project" value="InterPro"/>
</dbReference>
<evidence type="ECO:0000256" key="5">
    <source>
        <dbReference type="PROSITE-ProRule" id="PRU00103"/>
    </source>
</evidence>
<dbReference type="Pfam" id="PF00400">
    <property type="entry name" value="WD40"/>
    <property type="match status" value="1"/>
</dbReference>
<dbReference type="GO" id="GO:0034272">
    <property type="term" value="C:phosphatidylinositol 3-kinase complex, class III, type II"/>
    <property type="evidence" value="ECO:0007669"/>
    <property type="project" value="TreeGrafter"/>
</dbReference>
<keyword evidence="2" id="KW-0677">Repeat</keyword>
<dbReference type="SMART" id="SM00320">
    <property type="entry name" value="WD40"/>
    <property type="match status" value="4"/>
</dbReference>
<dbReference type="GO" id="GO:0005770">
    <property type="term" value="C:late endosome"/>
    <property type="evidence" value="ECO:0007669"/>
    <property type="project" value="TreeGrafter"/>
</dbReference>
<reference evidence="8 9" key="1">
    <citation type="journal article" date="2021" name="DNA Res.">
        <title>Genome analysis of Candida subhashii reveals its hybrid nature and dual mitochondrial genome conformations.</title>
        <authorList>
            <person name="Mixao V."/>
            <person name="Hegedusova E."/>
            <person name="Saus E."/>
            <person name="Pryszcz L.P."/>
            <person name="Cillingova A."/>
            <person name="Nosek J."/>
            <person name="Gabaldon T."/>
        </authorList>
    </citation>
    <scope>NUCLEOTIDE SEQUENCE [LARGE SCALE GENOMIC DNA]</scope>
    <source>
        <strain evidence="8 9">CBS 10753</strain>
    </source>
</reference>
<feature type="compositionally biased region" description="Basic and acidic residues" evidence="6">
    <location>
        <begin position="1031"/>
        <end position="1041"/>
    </location>
</feature>
<feature type="region of interest" description="Disordered" evidence="6">
    <location>
        <begin position="1012"/>
        <end position="1041"/>
    </location>
</feature>
<dbReference type="Proteomes" id="UP000694255">
    <property type="component" value="Unassembled WGS sequence"/>
</dbReference>
<organism evidence="8 9">
    <name type="scientific">[Candida] subhashii</name>
    <dbReference type="NCBI Taxonomy" id="561895"/>
    <lineage>
        <taxon>Eukaryota</taxon>
        <taxon>Fungi</taxon>
        <taxon>Dikarya</taxon>
        <taxon>Ascomycota</taxon>
        <taxon>Saccharomycotina</taxon>
        <taxon>Pichiomycetes</taxon>
        <taxon>Debaryomycetaceae</taxon>
        <taxon>Spathaspora</taxon>
    </lineage>
</organism>
<dbReference type="InterPro" id="IPR001680">
    <property type="entry name" value="WD40_rpt"/>
</dbReference>
<evidence type="ECO:0000256" key="6">
    <source>
        <dbReference type="SAM" id="MobiDB-lite"/>
    </source>
</evidence>
<evidence type="ECO:0000256" key="3">
    <source>
        <dbReference type="ARBA" id="ARBA00047899"/>
    </source>
</evidence>
<evidence type="ECO:0000313" key="8">
    <source>
        <dbReference type="EMBL" id="KAG7665620.1"/>
    </source>
</evidence>
<evidence type="ECO:0000313" key="9">
    <source>
        <dbReference type="Proteomes" id="UP000694255"/>
    </source>
</evidence>
<dbReference type="Pfam" id="PF00069">
    <property type="entry name" value="Pkinase"/>
    <property type="match status" value="1"/>
</dbReference>
<dbReference type="InterPro" id="IPR055231">
    <property type="entry name" value="2AA_helical"/>
</dbReference>
<dbReference type="InterPro" id="IPR045162">
    <property type="entry name" value="Vps15-like"/>
</dbReference>
<dbReference type="InterPro" id="IPR021133">
    <property type="entry name" value="HEAT_type_2"/>
</dbReference>
<dbReference type="GO" id="GO:0034271">
    <property type="term" value="C:phosphatidylinositol 3-kinase complex, class III, type I"/>
    <property type="evidence" value="ECO:0007669"/>
    <property type="project" value="TreeGrafter"/>
</dbReference>
<dbReference type="OrthoDB" id="242910at2759"/>
<evidence type="ECO:0000256" key="4">
    <source>
        <dbReference type="ARBA" id="ARBA00048679"/>
    </source>
</evidence>
<dbReference type="EC" id="2.7.11.1" evidence="1"/>
<dbReference type="PROSITE" id="PS50077">
    <property type="entry name" value="HEAT_REPEAT"/>
    <property type="match status" value="1"/>
</dbReference>
<evidence type="ECO:0000256" key="1">
    <source>
        <dbReference type="ARBA" id="ARBA00012513"/>
    </source>
</evidence>
<dbReference type="GO" id="GO:0004674">
    <property type="term" value="F:protein serine/threonine kinase activity"/>
    <property type="evidence" value="ECO:0007669"/>
    <property type="project" value="UniProtKB-EC"/>
</dbReference>
<feature type="compositionally biased region" description="Low complexity" evidence="6">
    <location>
        <begin position="1019"/>
        <end position="1029"/>
    </location>
</feature>
<dbReference type="InterPro" id="IPR008266">
    <property type="entry name" value="Tyr_kinase_AS"/>
</dbReference>
<dbReference type="GeneID" id="73467627"/>
<evidence type="ECO:0000256" key="2">
    <source>
        <dbReference type="ARBA" id="ARBA00022737"/>
    </source>
</evidence>
<feature type="repeat" description="HEAT" evidence="5">
    <location>
        <begin position="647"/>
        <end position="685"/>
    </location>
</feature>